<evidence type="ECO:0000256" key="4">
    <source>
        <dbReference type="HAMAP-Rule" id="MF_02057"/>
    </source>
</evidence>
<dbReference type="CDD" id="cd02440">
    <property type="entry name" value="AdoMet_MTases"/>
    <property type="match status" value="1"/>
</dbReference>
<accession>A0A9X1W8H3</accession>
<feature type="domain" description="Methyltransferase type 11" evidence="5">
    <location>
        <begin position="46"/>
        <end position="141"/>
    </location>
</feature>
<comment type="caution">
    <text evidence="6">The sequence shown here is derived from an EMBL/GenBank/DDBJ whole genome shotgun (WGS) entry which is preliminary data.</text>
</comment>
<gene>
    <name evidence="4" type="primary">cmoM</name>
    <name evidence="6" type="ORF">MST27_19860</name>
</gene>
<comment type="catalytic activity">
    <reaction evidence="4">
        <text>5-carboxymethoxyuridine(34) in tRNA + S-adenosyl-L-methionine = 5-methoxycarbonylmethoxyuridine(34) in tRNA + S-adenosyl-L-homocysteine</text>
        <dbReference type="Rhea" id="RHEA:54080"/>
        <dbReference type="Rhea" id="RHEA-COMP:13383"/>
        <dbReference type="Rhea" id="RHEA-COMP:13781"/>
        <dbReference type="ChEBI" id="CHEBI:57856"/>
        <dbReference type="ChEBI" id="CHEBI:59789"/>
        <dbReference type="ChEBI" id="CHEBI:136879"/>
        <dbReference type="ChEBI" id="CHEBI:138053"/>
    </reaction>
</comment>
<dbReference type="GO" id="GO:0032259">
    <property type="term" value="P:methylation"/>
    <property type="evidence" value="ECO:0007669"/>
    <property type="project" value="UniProtKB-KW"/>
</dbReference>
<feature type="binding site" evidence="4">
    <location>
        <begin position="49"/>
        <end position="50"/>
    </location>
    <ligand>
        <name>S-adenosyl-L-methionine</name>
        <dbReference type="ChEBI" id="CHEBI:59789"/>
    </ligand>
</feature>
<dbReference type="PANTHER" id="PTHR43464:SF19">
    <property type="entry name" value="UBIQUINONE BIOSYNTHESIS O-METHYLTRANSFERASE, MITOCHONDRIAL"/>
    <property type="match status" value="1"/>
</dbReference>
<dbReference type="Gene3D" id="3.40.50.150">
    <property type="entry name" value="Vaccinia Virus protein VP39"/>
    <property type="match status" value="1"/>
</dbReference>
<dbReference type="InterPro" id="IPR029063">
    <property type="entry name" value="SAM-dependent_MTases_sf"/>
</dbReference>
<dbReference type="EC" id="2.1.1.-" evidence="4"/>
<evidence type="ECO:0000256" key="1">
    <source>
        <dbReference type="ARBA" id="ARBA00022603"/>
    </source>
</evidence>
<evidence type="ECO:0000256" key="3">
    <source>
        <dbReference type="ARBA" id="ARBA00022691"/>
    </source>
</evidence>
<dbReference type="GO" id="GO:0097697">
    <property type="term" value="F:tRNA (5-carboxymethoxyuridine(34)-5-O)-methyltransferase activity"/>
    <property type="evidence" value="ECO:0007669"/>
    <property type="project" value="UniProtKB-UniRule"/>
</dbReference>
<evidence type="ECO:0000313" key="7">
    <source>
        <dbReference type="Proteomes" id="UP001139682"/>
    </source>
</evidence>
<dbReference type="Pfam" id="PF08241">
    <property type="entry name" value="Methyltransf_11"/>
    <property type="match status" value="1"/>
</dbReference>
<feature type="binding site" evidence="4">
    <location>
        <position position="70"/>
    </location>
    <ligand>
        <name>S-adenosyl-L-methionine</name>
        <dbReference type="ChEBI" id="CHEBI:59789"/>
    </ligand>
</feature>
<feature type="binding site" evidence="4">
    <location>
        <position position="114"/>
    </location>
    <ligand>
        <name>S-adenosyl-L-methionine</name>
        <dbReference type="ChEBI" id="CHEBI:59789"/>
    </ligand>
</feature>
<dbReference type="InterPro" id="IPR033664">
    <property type="entry name" value="Cmo5U_methylTrfase"/>
</dbReference>
<dbReference type="AlphaFoldDB" id="A0A9X1W8H3"/>
<sequence length="249" mass="28047">MSDRHFDELATRFAEKIYGGAKGAIRLAVLQADLAEILPPRPLRVLDIGAGLGHMSLWLAQQGHAVTLAEPAEPMLQGARQQFAAAGQQATFIQAPWQEVEAHVDGCFDLVICHAVLEWLAEPKAILPVLHRLTAADGWLSLAFYNRDALIYRNLLKGHFKKLRSQTYAGERQSLTPQQPLDPRELAAQLAPHWQVEFSSGVRVFHDYMPADFQARTEPADLIEMELAYRRHPTFAGLGRYLHWLCRPR</sequence>
<proteinExistence type="inferred from homology"/>
<dbReference type="SUPFAM" id="SSF53335">
    <property type="entry name" value="S-adenosyl-L-methionine-dependent methyltransferases"/>
    <property type="match status" value="1"/>
</dbReference>
<keyword evidence="3 4" id="KW-0949">S-adenosyl-L-methionine</keyword>
<dbReference type="Proteomes" id="UP001139682">
    <property type="component" value="Unassembled WGS sequence"/>
</dbReference>
<dbReference type="EMBL" id="JALGRD010000012">
    <property type="protein sequence ID" value="MCJ0975629.1"/>
    <property type="molecule type" value="Genomic_DNA"/>
</dbReference>
<dbReference type="GO" id="GO:0006400">
    <property type="term" value="P:tRNA modification"/>
    <property type="evidence" value="ECO:0007669"/>
    <property type="project" value="UniProtKB-UniRule"/>
</dbReference>
<feature type="binding site" evidence="4">
    <location>
        <position position="26"/>
    </location>
    <ligand>
        <name>S-adenosyl-L-methionine</name>
        <dbReference type="ChEBI" id="CHEBI:59789"/>
    </ligand>
</feature>
<keyword evidence="2 4" id="KW-0808">Transferase</keyword>
<evidence type="ECO:0000259" key="5">
    <source>
        <dbReference type="Pfam" id="PF08241"/>
    </source>
</evidence>
<dbReference type="PANTHER" id="PTHR43464">
    <property type="entry name" value="METHYLTRANSFERASE"/>
    <property type="match status" value="1"/>
</dbReference>
<keyword evidence="4" id="KW-0819">tRNA processing</keyword>
<evidence type="ECO:0000313" key="6">
    <source>
        <dbReference type="EMBL" id="MCJ0975629.1"/>
    </source>
</evidence>
<comment type="similarity">
    <text evidence="4">Belongs to the class I-like SAM-binding methyltransferase superfamily. CmoM family.</text>
</comment>
<dbReference type="InterPro" id="IPR013216">
    <property type="entry name" value="Methyltransf_11"/>
</dbReference>
<dbReference type="RefSeq" id="WP_243607654.1">
    <property type="nucleotide sequence ID" value="NZ_JALGRD010000012.1"/>
</dbReference>
<protein>
    <recommendedName>
        <fullName evidence="4">tRNA 5-carboxymethoxyuridine methyltransferase</fullName>
        <ecNumber evidence="4">2.1.1.-</ecNumber>
    </recommendedName>
    <alternativeName>
        <fullName evidence="4">cmo5U methyltransferase</fullName>
    </alternativeName>
</protein>
<dbReference type="GO" id="GO:0008757">
    <property type="term" value="F:S-adenosylmethionine-dependent methyltransferase activity"/>
    <property type="evidence" value="ECO:0007669"/>
    <property type="project" value="InterPro"/>
</dbReference>
<keyword evidence="1 4" id="KW-0489">Methyltransferase</keyword>
<evidence type="ECO:0000256" key="2">
    <source>
        <dbReference type="ARBA" id="ARBA00022679"/>
    </source>
</evidence>
<comment type="caution">
    <text evidence="4">Lacks conserved residue(s) required for the propagation of feature annotation.</text>
</comment>
<name>A0A9X1W8H3_9GAMM</name>
<dbReference type="HAMAP" id="MF_02057">
    <property type="entry name" value="tRNA_methyltr_CmoM"/>
    <property type="match status" value="1"/>
</dbReference>
<comment type="function">
    <text evidence="4">Catalyzes the methylation of 5-carboxymethoxyuridine (cmo5U) to form 5-methoxycarbonylmethoxyuridine (mcmo5U) at position 34 in tRNAs.</text>
</comment>
<reference evidence="6" key="1">
    <citation type="submission" date="2022-03" db="EMBL/GenBank/DDBJ databases">
        <title>Pseudomonas marianensis sp. nov., a marine bacterium isolated from deep-sea sediments of the Mariana Trench.</title>
        <authorList>
            <person name="Wei Y."/>
        </authorList>
    </citation>
    <scope>NUCLEOTIDE SEQUENCE</scope>
    <source>
        <strain evidence="6">PS1</strain>
    </source>
</reference>
<keyword evidence="7" id="KW-1185">Reference proteome</keyword>
<organism evidence="6 7">
    <name type="scientific">Stutzerimonas marianensis</name>
    <dbReference type="NCBI Taxonomy" id="2929513"/>
    <lineage>
        <taxon>Bacteria</taxon>
        <taxon>Pseudomonadati</taxon>
        <taxon>Pseudomonadota</taxon>
        <taxon>Gammaproteobacteria</taxon>
        <taxon>Pseudomonadales</taxon>
        <taxon>Pseudomonadaceae</taxon>
        <taxon>Stutzerimonas</taxon>
    </lineage>
</organism>